<dbReference type="Proteomes" id="UP001597532">
    <property type="component" value="Unassembled WGS sequence"/>
</dbReference>
<keyword evidence="3" id="KW-1185">Reference proteome</keyword>
<dbReference type="RefSeq" id="WP_251805832.1">
    <property type="nucleotide sequence ID" value="NZ_CP166679.1"/>
</dbReference>
<protein>
    <submittedName>
        <fullName evidence="2">DUF2490 domain-containing protein</fullName>
    </submittedName>
</protein>
<comment type="caution">
    <text evidence="2">The sequence shown here is derived from an EMBL/GenBank/DDBJ whole genome shotgun (WGS) entry which is preliminary data.</text>
</comment>
<feature type="chain" id="PRO_5045065136" evidence="1">
    <location>
        <begin position="19"/>
        <end position="227"/>
    </location>
</feature>
<organism evidence="2 3">
    <name type="scientific">Arenibacter antarcticus</name>
    <dbReference type="NCBI Taxonomy" id="2040469"/>
    <lineage>
        <taxon>Bacteria</taxon>
        <taxon>Pseudomonadati</taxon>
        <taxon>Bacteroidota</taxon>
        <taxon>Flavobacteriia</taxon>
        <taxon>Flavobacteriales</taxon>
        <taxon>Flavobacteriaceae</taxon>
        <taxon>Arenibacter</taxon>
    </lineage>
</organism>
<evidence type="ECO:0000313" key="2">
    <source>
        <dbReference type="EMBL" id="MFD2790146.1"/>
    </source>
</evidence>
<gene>
    <name evidence="2" type="ORF">ACFS1K_10260</name>
</gene>
<evidence type="ECO:0000256" key="1">
    <source>
        <dbReference type="SAM" id="SignalP"/>
    </source>
</evidence>
<feature type="signal peptide" evidence="1">
    <location>
        <begin position="1"/>
        <end position="18"/>
    </location>
</feature>
<name>A0ABW5VGL4_9FLAO</name>
<proteinExistence type="predicted"/>
<keyword evidence="1" id="KW-0732">Signal</keyword>
<dbReference type="InterPro" id="IPR019619">
    <property type="entry name" value="DUF2490"/>
</dbReference>
<dbReference type="EMBL" id="JBHUOK010000030">
    <property type="protein sequence ID" value="MFD2790146.1"/>
    <property type="molecule type" value="Genomic_DNA"/>
</dbReference>
<reference evidence="3" key="1">
    <citation type="journal article" date="2019" name="Int. J. Syst. Evol. Microbiol.">
        <title>The Global Catalogue of Microorganisms (GCM) 10K type strain sequencing project: providing services to taxonomists for standard genome sequencing and annotation.</title>
        <authorList>
            <consortium name="The Broad Institute Genomics Platform"/>
            <consortium name="The Broad Institute Genome Sequencing Center for Infectious Disease"/>
            <person name="Wu L."/>
            <person name="Ma J."/>
        </authorList>
    </citation>
    <scope>NUCLEOTIDE SEQUENCE [LARGE SCALE GENOMIC DNA]</scope>
    <source>
        <strain evidence="3">KCTC 52924</strain>
    </source>
</reference>
<accession>A0ABW5VGL4</accession>
<sequence length="227" mass="26921">MRRILGLCLFFYVFNLSAQETGDHKLGSWHNYIGNTIISEKISLLTEVQLRFYDQAENFNEMVLRTGVNYHFVENAHFTVGYAYLRTDETFDEFPGEIKVNEHRVFEQFTLKNRIWEIDMEHRYGLEQRFLDFGNRTDVQHRGRYRLQVTFPLTDIFFINLSEEVLLNLQDDIFDQNRLYAGLGVNVTHNLSVEAGFLKTHFSQINYERLVIGVNYNPDLRGIFKKK</sequence>
<evidence type="ECO:0000313" key="3">
    <source>
        <dbReference type="Proteomes" id="UP001597532"/>
    </source>
</evidence>
<dbReference type="Pfam" id="PF10677">
    <property type="entry name" value="DUF2490"/>
    <property type="match status" value="1"/>
</dbReference>